<feature type="transmembrane region" description="Helical" evidence="1">
    <location>
        <begin position="64"/>
        <end position="84"/>
    </location>
</feature>
<reference evidence="3 5" key="2">
    <citation type="submission" date="2022-12" db="EMBL/GenBank/DDBJ databases">
        <title>Streptococcus alactolyticus LGM, complete genome.</title>
        <authorList>
            <person name="Liu Z."/>
            <person name="Mu C."/>
            <person name="Zhu W."/>
        </authorList>
    </citation>
    <scope>NUCLEOTIDE SEQUENCE [LARGE SCALE GENOMIC DNA]</scope>
    <source>
        <strain evidence="3 5">LGM</strain>
    </source>
</reference>
<organism evidence="2 4">
    <name type="scientific">Streptococcus alactolyticus</name>
    <dbReference type="NCBI Taxonomy" id="29389"/>
    <lineage>
        <taxon>Bacteria</taxon>
        <taxon>Bacillati</taxon>
        <taxon>Bacillota</taxon>
        <taxon>Bacilli</taxon>
        <taxon>Lactobacillales</taxon>
        <taxon>Streptococcaceae</taxon>
        <taxon>Streptococcus</taxon>
    </lineage>
</organism>
<feature type="transmembrane region" description="Helical" evidence="1">
    <location>
        <begin position="104"/>
        <end position="122"/>
    </location>
</feature>
<keyword evidence="1" id="KW-0472">Membrane</keyword>
<dbReference type="EMBL" id="CP114883">
    <property type="protein sequence ID" value="WBB06212.1"/>
    <property type="molecule type" value="Genomic_DNA"/>
</dbReference>
<sequence>MVSYEKLRQSLRSWTLFIAWINVLAAIGKISGIVSYFAISNNLDELKKTVDTEVYQTLVAASNIWYPIIYIVALVTNVVVAYLAFRNLAKIKENVPSLMPYRIALGYTVVYNVAIIILAVALGDSLSITLFLFPIIFLVLYGYVYNKAIQLLYRDDAVEVN</sequence>
<feature type="transmembrane region" description="Helical" evidence="1">
    <location>
        <begin position="128"/>
        <end position="145"/>
    </location>
</feature>
<evidence type="ECO:0000313" key="4">
    <source>
        <dbReference type="Proteomes" id="UP000471052"/>
    </source>
</evidence>
<keyword evidence="1" id="KW-1133">Transmembrane helix</keyword>
<accession>A0A6N7X7H2</accession>
<reference evidence="2 4" key="1">
    <citation type="submission" date="2019-08" db="EMBL/GenBank/DDBJ databases">
        <title>In-depth cultivation of the pig gut microbiome towards novel bacterial diversity and tailored functional studies.</title>
        <authorList>
            <person name="Wylensek D."/>
            <person name="Hitch T.C.A."/>
            <person name="Clavel T."/>
        </authorList>
    </citation>
    <scope>NUCLEOTIDE SEQUENCE [LARGE SCALE GENOMIC DNA]</scope>
    <source>
        <strain evidence="2 4">BL-178-WT-3A</strain>
    </source>
</reference>
<evidence type="ECO:0008006" key="6">
    <source>
        <dbReference type="Google" id="ProtNLM"/>
    </source>
</evidence>
<proteinExistence type="predicted"/>
<name>A0A6N7X7H2_STRAY</name>
<dbReference type="GeneID" id="99636980"/>
<dbReference type="AlphaFoldDB" id="A0A6N7X7H2"/>
<gene>
    <name evidence="2" type="ORF">FYJ82_07825</name>
    <name evidence="3" type="ORF">O6R09_07980</name>
</gene>
<evidence type="ECO:0000313" key="3">
    <source>
        <dbReference type="EMBL" id="WBB06212.1"/>
    </source>
</evidence>
<feature type="transmembrane region" description="Helical" evidence="1">
    <location>
        <begin position="16"/>
        <end position="39"/>
    </location>
</feature>
<evidence type="ECO:0000256" key="1">
    <source>
        <dbReference type="SAM" id="Phobius"/>
    </source>
</evidence>
<keyword evidence="5" id="KW-1185">Reference proteome</keyword>
<dbReference type="Proteomes" id="UP001212085">
    <property type="component" value="Chromosome"/>
</dbReference>
<dbReference type="EMBL" id="VUNP01000039">
    <property type="protein sequence ID" value="MST54282.1"/>
    <property type="molecule type" value="Genomic_DNA"/>
</dbReference>
<dbReference type="RefSeq" id="WP_154455384.1">
    <property type="nucleotide sequence ID" value="NZ_BRXN01000040.1"/>
</dbReference>
<keyword evidence="1" id="KW-0812">Transmembrane</keyword>
<evidence type="ECO:0000313" key="5">
    <source>
        <dbReference type="Proteomes" id="UP001212085"/>
    </source>
</evidence>
<dbReference type="OrthoDB" id="2221492at2"/>
<dbReference type="Proteomes" id="UP000471052">
    <property type="component" value="Unassembled WGS sequence"/>
</dbReference>
<evidence type="ECO:0000313" key="2">
    <source>
        <dbReference type="EMBL" id="MST54282.1"/>
    </source>
</evidence>
<protein>
    <recommendedName>
        <fullName evidence="6">DUF2975 domain-containing protein</fullName>
    </recommendedName>
</protein>